<feature type="transmembrane region" description="Helical" evidence="6">
    <location>
        <begin position="385"/>
        <end position="404"/>
    </location>
</feature>
<organism evidence="9 10">
    <name type="scientific">Nocardioides pinisoli</name>
    <dbReference type="NCBI Taxonomy" id="2950279"/>
    <lineage>
        <taxon>Bacteria</taxon>
        <taxon>Bacillati</taxon>
        <taxon>Actinomycetota</taxon>
        <taxon>Actinomycetes</taxon>
        <taxon>Propionibacteriales</taxon>
        <taxon>Nocardioidaceae</taxon>
        <taxon>Nocardioides</taxon>
    </lineage>
</organism>
<feature type="transmembrane region" description="Helical" evidence="6">
    <location>
        <begin position="259"/>
        <end position="278"/>
    </location>
</feature>
<evidence type="ECO:0000256" key="5">
    <source>
        <dbReference type="RuleBase" id="RU000320"/>
    </source>
</evidence>
<dbReference type="Pfam" id="PF00361">
    <property type="entry name" value="Proton_antipo_M"/>
    <property type="match status" value="1"/>
</dbReference>
<dbReference type="PANTHER" id="PTHR42829">
    <property type="entry name" value="NADH-UBIQUINONE OXIDOREDUCTASE CHAIN 5"/>
    <property type="match status" value="1"/>
</dbReference>
<comment type="caution">
    <text evidence="9">The sequence shown here is derived from an EMBL/GenBank/DDBJ whole genome shotgun (WGS) entry which is preliminary data.</text>
</comment>
<dbReference type="RefSeq" id="WP_254181231.1">
    <property type="nucleotide sequence ID" value="NZ_JANARS010000003.1"/>
</dbReference>
<dbReference type="Gene3D" id="1.20.5.2700">
    <property type="match status" value="1"/>
</dbReference>
<keyword evidence="10" id="KW-1185">Reference proteome</keyword>
<dbReference type="Proteomes" id="UP001204524">
    <property type="component" value="Unassembled WGS sequence"/>
</dbReference>
<gene>
    <name evidence="9" type="primary">nuoL</name>
    <name evidence="9" type="ORF">NCI01_07815</name>
</gene>
<dbReference type="InterPro" id="IPR001516">
    <property type="entry name" value="Proton_antipo_N"/>
</dbReference>
<comment type="subcellular location">
    <subcellularLocation>
        <location evidence="1">Endomembrane system</location>
        <topology evidence="1">Multi-pass membrane protein</topology>
    </subcellularLocation>
    <subcellularLocation>
        <location evidence="5">Membrane</location>
        <topology evidence="5">Multi-pass membrane protein</topology>
    </subcellularLocation>
</comment>
<keyword evidence="3 6" id="KW-1133">Transmembrane helix</keyword>
<feature type="transmembrane region" description="Helical" evidence="6">
    <location>
        <begin position="227"/>
        <end position="247"/>
    </location>
</feature>
<reference evidence="9 10" key="1">
    <citation type="submission" date="2022-06" db="EMBL/GenBank/DDBJ databases">
        <authorList>
            <person name="So Y."/>
        </authorList>
    </citation>
    <scope>NUCLEOTIDE SEQUENCE [LARGE SCALE GENOMIC DNA]</scope>
    <source>
        <strain evidence="9 10">STR3</strain>
    </source>
</reference>
<feature type="transmembrane region" description="Helical" evidence="6">
    <location>
        <begin position="99"/>
        <end position="119"/>
    </location>
</feature>
<dbReference type="NCBIfam" id="TIGR01974">
    <property type="entry name" value="NDH_I_L"/>
    <property type="match status" value="1"/>
</dbReference>
<sequence>MGAGGVFDLLWLVIALPVLGAVLLLGVAPFLPGSLRATADKHGHLVGTAMSVLSFVLSLVLFFALLGRDAESRQVGQQLWTWFETGSLTVGMDLLYDPLAALFLLLITGVGSLIHVYAIGYMEHDPRRRRFFGYLNLFVAAMLTLILSANFVGLFLGWEGVGLASYLLIGFWQHKPSAAAAAKKAFVINRVGDIGLSLAIALMFATFGTTDFGAVSELAGEASQGTLNALGLLLLLGACGKSAQVPLQAWLLDAMEGPTPVSALIHAATMVTAGVYLVVRSNFIYDLTPVAQTAVVIVATVTLLWGAVLGCAKDDIKKALAGSTMSQIGYMMLAAGLGPVGYPFAIFHLLTHGFFKANMFLGAGSVMHGMNDDVDMRHYGALNKAMPVTFLTFAMGYLAIIGFPGFSGFWSKDKIIESALADNLVIGLLALLGAGITGFYMTRLMLMTFFTTKRWEPDVHPHESPKVMTVPLIVLAALSVLGGALLLGDWIVTWLEPVTGVAEHHEPPLPAIVITLIITAVVALGVAAAWFLVGRREVPREAPQDVSFATRAARADLYGDAINDAVVVRPGAGLVGGLTTFDRVGVDGVVEGGSSAVGGLSTTMRRVQNGFVRSYALSLLGGALLVVLALLAVNLG</sequence>
<dbReference type="NCBIfam" id="NF005141">
    <property type="entry name" value="PRK06590.1"/>
    <property type="match status" value="1"/>
</dbReference>
<dbReference type="InterPro" id="IPR018393">
    <property type="entry name" value="NADHpl_OxRdtase_5_subgr"/>
</dbReference>
<name>A0ABT1KVA2_9ACTN</name>
<keyword evidence="2 5" id="KW-0812">Transmembrane</keyword>
<protein>
    <submittedName>
        <fullName evidence="9">NADH-quinone oxidoreductase subunit L</fullName>
    </submittedName>
</protein>
<feature type="transmembrane region" description="Helical" evidence="6">
    <location>
        <begin position="131"/>
        <end position="158"/>
    </location>
</feature>
<dbReference type="InterPro" id="IPR001750">
    <property type="entry name" value="ND/Mrp_TM"/>
</dbReference>
<evidence type="ECO:0000256" key="4">
    <source>
        <dbReference type="ARBA" id="ARBA00023136"/>
    </source>
</evidence>
<feature type="transmembrane region" description="Helical" evidence="6">
    <location>
        <begin position="467"/>
        <end position="491"/>
    </location>
</feature>
<evidence type="ECO:0000259" key="7">
    <source>
        <dbReference type="Pfam" id="PF00361"/>
    </source>
</evidence>
<feature type="domain" description="NADH-Ubiquinone oxidoreductase (complex I) chain 5 N-terminal" evidence="8">
    <location>
        <begin position="82"/>
        <end position="132"/>
    </location>
</feature>
<dbReference type="EMBL" id="JANARS010000003">
    <property type="protein sequence ID" value="MCP3421696.1"/>
    <property type="molecule type" value="Genomic_DNA"/>
</dbReference>
<evidence type="ECO:0000256" key="6">
    <source>
        <dbReference type="SAM" id="Phobius"/>
    </source>
</evidence>
<feature type="transmembrane region" description="Helical" evidence="6">
    <location>
        <begin position="194"/>
        <end position="215"/>
    </location>
</feature>
<dbReference type="PRINTS" id="PR01435">
    <property type="entry name" value="NPOXDRDTASE5"/>
</dbReference>
<dbReference type="InterPro" id="IPR003945">
    <property type="entry name" value="NU5C-like"/>
</dbReference>
<feature type="transmembrane region" description="Helical" evidence="6">
    <location>
        <begin position="614"/>
        <end position="633"/>
    </location>
</feature>
<proteinExistence type="predicted"/>
<evidence type="ECO:0000256" key="1">
    <source>
        <dbReference type="ARBA" id="ARBA00004127"/>
    </source>
</evidence>
<feature type="transmembrane region" description="Helical" evidence="6">
    <location>
        <begin position="43"/>
        <end position="66"/>
    </location>
</feature>
<evidence type="ECO:0000313" key="9">
    <source>
        <dbReference type="EMBL" id="MCP3421696.1"/>
    </source>
</evidence>
<evidence type="ECO:0000313" key="10">
    <source>
        <dbReference type="Proteomes" id="UP001204524"/>
    </source>
</evidence>
<dbReference type="PRINTS" id="PR01434">
    <property type="entry name" value="NADHDHGNASE5"/>
</dbReference>
<evidence type="ECO:0000259" key="8">
    <source>
        <dbReference type="Pfam" id="PF00662"/>
    </source>
</evidence>
<evidence type="ECO:0000256" key="2">
    <source>
        <dbReference type="ARBA" id="ARBA00022692"/>
    </source>
</evidence>
<accession>A0ABT1KVA2</accession>
<keyword evidence="4 6" id="KW-0472">Membrane</keyword>
<feature type="transmembrane region" description="Helical" evidence="6">
    <location>
        <begin position="511"/>
        <end position="533"/>
    </location>
</feature>
<feature type="domain" description="NADH:quinone oxidoreductase/Mrp antiporter transmembrane" evidence="7">
    <location>
        <begin position="148"/>
        <end position="437"/>
    </location>
</feature>
<feature type="transmembrane region" description="Helical" evidence="6">
    <location>
        <begin position="328"/>
        <end position="350"/>
    </location>
</feature>
<dbReference type="PANTHER" id="PTHR42829:SF2">
    <property type="entry name" value="NADH-UBIQUINONE OXIDOREDUCTASE CHAIN 5"/>
    <property type="match status" value="1"/>
</dbReference>
<feature type="transmembrane region" description="Helical" evidence="6">
    <location>
        <begin position="424"/>
        <end position="446"/>
    </location>
</feature>
<feature type="transmembrane region" description="Helical" evidence="6">
    <location>
        <begin position="6"/>
        <end position="31"/>
    </location>
</feature>
<feature type="transmembrane region" description="Helical" evidence="6">
    <location>
        <begin position="290"/>
        <end position="308"/>
    </location>
</feature>
<dbReference type="Pfam" id="PF00662">
    <property type="entry name" value="Proton_antipo_N"/>
    <property type="match status" value="1"/>
</dbReference>
<evidence type="ECO:0000256" key="3">
    <source>
        <dbReference type="ARBA" id="ARBA00022989"/>
    </source>
</evidence>